<dbReference type="OrthoDB" id="256753at2"/>
<dbReference type="HOGENOM" id="CLU_048114_0_0_5"/>
<dbReference type="RefSeq" id="WP_006272994.1">
    <property type="nucleotide sequence ID" value="NZ_GL883078.1"/>
</dbReference>
<reference evidence="3" key="1">
    <citation type="submission" date="2011-03" db="EMBL/GenBank/DDBJ databases">
        <title>Draft genome sequence of Brevundimonas diminuta.</title>
        <authorList>
            <person name="Brown P.J.B."/>
            <person name="Buechlein A."/>
            <person name="Hemmerich C."/>
            <person name="Brun Y.V."/>
        </authorList>
    </citation>
    <scope>NUCLEOTIDE SEQUENCE [LARGE SCALE GENOMIC DNA]</scope>
    <source>
        <strain evidence="3">C19</strain>
    </source>
</reference>
<evidence type="ECO:0000259" key="1">
    <source>
        <dbReference type="Pfam" id="PF10005"/>
    </source>
</evidence>
<dbReference type="InterPro" id="IPR031321">
    <property type="entry name" value="UCP012641"/>
</dbReference>
<dbReference type="EMBL" id="GL883078">
    <property type="protein sequence ID" value="EGF90814.1"/>
    <property type="molecule type" value="Genomic_DNA"/>
</dbReference>
<dbReference type="InterPro" id="IPR011201">
    <property type="entry name" value="Zinc-ribbon_6_bact"/>
</dbReference>
<dbReference type="AlphaFoldDB" id="F4QNA6"/>
<sequence>MRLFRCDNCGNAIYFENRSCLNCGMRLGFVSDEICLHPVRPDSTQSDLWRRIDQQQFIYRFCGNAVWDVCNWLVRAEGGEKYCVACRYNGLVPNPKTSDGLRRWRAISDAQRHLFYSFLRLDLPRQSRLEDPQGGLRFDLKEDEILPDGSCNPVMIGHDEGHIVIRAAEADDPTREQQRAMMNEPYRTLLGHFRHETGHFIWNRMVRDAGKIDGFRAIFGDESVDYGQALERHYREGPPRGWGSNYISFYATSHPWEDFAECFAHVLHIIDSLETAHMFGIALAPVSPDLATSHANFDPYSVLDFERIAEVWVPLSVALNSIHHSMGERDLYPFILTPAIKQKMGYVHGLLTRQV</sequence>
<dbReference type="STRING" id="715226.ABI_22250"/>
<dbReference type="Pfam" id="PF10005">
    <property type="entry name" value="Zn_ribbon_DZR_6"/>
    <property type="match status" value="1"/>
</dbReference>
<evidence type="ECO:0000313" key="3">
    <source>
        <dbReference type="Proteomes" id="UP000006512"/>
    </source>
</evidence>
<dbReference type="PIRSF" id="PIRSF012641">
    <property type="entry name" value="UCP012641"/>
    <property type="match status" value="1"/>
</dbReference>
<dbReference type="Proteomes" id="UP000006512">
    <property type="component" value="Unassembled WGS sequence"/>
</dbReference>
<protein>
    <recommendedName>
        <fullName evidence="1">Zinc-ribbon domain-containing protein</fullName>
    </recommendedName>
</protein>
<accession>F4QNA6</accession>
<dbReference type="Pfam" id="PF15887">
    <property type="entry name" value="Peptidase_Mx"/>
    <property type="match status" value="1"/>
</dbReference>
<proteinExistence type="predicted"/>
<name>F4QNA6_9CAUL</name>
<feature type="domain" description="Zinc-ribbon" evidence="1">
    <location>
        <begin position="3"/>
        <end position="94"/>
    </location>
</feature>
<organism evidence="2 3">
    <name type="scientific">Asticcacaulis biprosthecium C19</name>
    <dbReference type="NCBI Taxonomy" id="715226"/>
    <lineage>
        <taxon>Bacteria</taxon>
        <taxon>Pseudomonadati</taxon>
        <taxon>Pseudomonadota</taxon>
        <taxon>Alphaproteobacteria</taxon>
        <taxon>Caulobacterales</taxon>
        <taxon>Caulobacteraceae</taxon>
        <taxon>Asticcacaulis</taxon>
    </lineage>
</organism>
<dbReference type="eggNOG" id="COG4307">
    <property type="taxonomic scope" value="Bacteria"/>
</dbReference>
<evidence type="ECO:0000313" key="2">
    <source>
        <dbReference type="EMBL" id="EGF90814.1"/>
    </source>
</evidence>
<gene>
    <name evidence="2" type="ORF">ABI_22250</name>
</gene>
<keyword evidence="3" id="KW-1185">Reference proteome</keyword>